<proteinExistence type="predicted"/>
<keyword evidence="3" id="KW-1185">Reference proteome</keyword>
<reference evidence="2 3" key="1">
    <citation type="journal article" date="2024" name="Science">
        <title>Giant polyketide synthase enzymes in the biosynthesis of giant marine polyether toxins.</title>
        <authorList>
            <person name="Fallon T.R."/>
            <person name="Shende V.V."/>
            <person name="Wierzbicki I.H."/>
            <person name="Pendleton A.L."/>
            <person name="Watervoot N.F."/>
            <person name="Auber R.P."/>
            <person name="Gonzalez D.J."/>
            <person name="Wisecaver J.H."/>
            <person name="Moore B.S."/>
        </authorList>
    </citation>
    <scope>NUCLEOTIDE SEQUENCE [LARGE SCALE GENOMIC DNA]</scope>
    <source>
        <strain evidence="2 3">12B1</strain>
    </source>
</reference>
<name>A0AB34K6X5_PRYPA</name>
<feature type="compositionally biased region" description="Basic and acidic residues" evidence="1">
    <location>
        <begin position="61"/>
        <end position="75"/>
    </location>
</feature>
<dbReference type="EMBL" id="JBGBPQ010000001">
    <property type="protein sequence ID" value="KAL1530061.1"/>
    <property type="molecule type" value="Genomic_DNA"/>
</dbReference>
<dbReference type="Proteomes" id="UP001515480">
    <property type="component" value="Unassembled WGS sequence"/>
</dbReference>
<protein>
    <submittedName>
        <fullName evidence="2">Uncharacterized protein</fullName>
    </submittedName>
</protein>
<feature type="region of interest" description="Disordered" evidence="1">
    <location>
        <begin position="1"/>
        <end position="108"/>
    </location>
</feature>
<evidence type="ECO:0000256" key="1">
    <source>
        <dbReference type="SAM" id="MobiDB-lite"/>
    </source>
</evidence>
<feature type="compositionally biased region" description="Low complexity" evidence="1">
    <location>
        <begin position="20"/>
        <end position="30"/>
    </location>
</feature>
<feature type="compositionally biased region" description="Basic and acidic residues" evidence="1">
    <location>
        <begin position="1"/>
        <end position="10"/>
    </location>
</feature>
<evidence type="ECO:0000313" key="3">
    <source>
        <dbReference type="Proteomes" id="UP001515480"/>
    </source>
</evidence>
<gene>
    <name evidence="2" type="ORF">AB1Y20_000983</name>
</gene>
<evidence type="ECO:0000313" key="2">
    <source>
        <dbReference type="EMBL" id="KAL1530061.1"/>
    </source>
</evidence>
<dbReference type="AlphaFoldDB" id="A0AB34K6X5"/>
<sequence length="179" mass="19886">MASATDKEEIAMECDDDGAASDAAGGKRPAPSAPPDEPFPARTTKRRRVANLRTVLEEEFASDRKGRPTNEEKNSKIPNLTARRQRDPLVSLPQHRSPVRRVPVSGRPRAAPSIRSRIAVEWGSEWFDGVVTSHRQGLNTVSAPATLYRVLYDATSVHRAQANWHDLSEIHWRPAAPRP</sequence>
<comment type="caution">
    <text evidence="2">The sequence shown here is derived from an EMBL/GenBank/DDBJ whole genome shotgun (WGS) entry which is preliminary data.</text>
</comment>
<accession>A0AB34K6X5</accession>
<organism evidence="2 3">
    <name type="scientific">Prymnesium parvum</name>
    <name type="common">Toxic golden alga</name>
    <dbReference type="NCBI Taxonomy" id="97485"/>
    <lineage>
        <taxon>Eukaryota</taxon>
        <taxon>Haptista</taxon>
        <taxon>Haptophyta</taxon>
        <taxon>Prymnesiophyceae</taxon>
        <taxon>Prymnesiales</taxon>
        <taxon>Prymnesiaceae</taxon>
        <taxon>Prymnesium</taxon>
    </lineage>
</organism>